<keyword evidence="5" id="KW-0238">DNA-binding</keyword>
<dbReference type="PANTHER" id="PTHR47165:SF4">
    <property type="entry name" value="OS03G0429900 PROTEIN"/>
    <property type="match status" value="1"/>
</dbReference>
<protein>
    <submittedName>
        <fullName evidence="11">Uncharacterized protein LOC104783613</fullName>
    </submittedName>
</protein>
<dbReference type="InterPro" id="IPR012340">
    <property type="entry name" value="NA-bd_OB-fold"/>
</dbReference>
<reference evidence="10" key="1">
    <citation type="journal article" date="2014" name="Nat. Commun.">
        <title>The emerging biofuel crop Camelina sativa retains a highly undifferentiated hexaploid genome structure.</title>
        <authorList>
            <person name="Kagale S."/>
            <person name="Koh C."/>
            <person name="Nixon J."/>
            <person name="Bollina V."/>
            <person name="Clarke W.E."/>
            <person name="Tuteja R."/>
            <person name="Spillane C."/>
            <person name="Robinson S.J."/>
            <person name="Links M.G."/>
            <person name="Clarke C."/>
            <person name="Higgins E.E."/>
            <person name="Huebert T."/>
            <person name="Sharpe A.G."/>
            <person name="Parkin I.A."/>
        </authorList>
    </citation>
    <scope>NUCLEOTIDE SEQUENCE [LARGE SCALE GENOMIC DNA]</scope>
    <source>
        <strain evidence="10">cv. DH55</strain>
    </source>
</reference>
<evidence type="ECO:0000256" key="1">
    <source>
        <dbReference type="ARBA" id="ARBA00005690"/>
    </source>
</evidence>
<feature type="domain" description="Replication protein A OB" evidence="9">
    <location>
        <begin position="158"/>
        <end position="251"/>
    </location>
</feature>
<keyword evidence="2" id="KW-0479">Metal-binding</keyword>
<dbReference type="GeneID" id="104783613"/>
<dbReference type="CDD" id="cd04480">
    <property type="entry name" value="RPA1_DBD_A_like"/>
    <property type="match status" value="1"/>
</dbReference>
<feature type="region of interest" description="Disordered" evidence="6">
    <location>
        <begin position="398"/>
        <end position="454"/>
    </location>
</feature>
<dbReference type="InterPro" id="IPR031657">
    <property type="entry name" value="REPA_OB_2"/>
</dbReference>
<feature type="domain" description="Replication protein A 70 kDa DNA-binding subunit B/D first OB fold" evidence="7">
    <location>
        <begin position="5"/>
        <end position="45"/>
    </location>
</feature>
<evidence type="ECO:0000256" key="4">
    <source>
        <dbReference type="ARBA" id="ARBA00022833"/>
    </source>
</evidence>
<keyword evidence="10" id="KW-1185">Reference proteome</keyword>
<dbReference type="Gene3D" id="2.40.50.140">
    <property type="entry name" value="Nucleic acid-binding proteins"/>
    <property type="match status" value="3"/>
</dbReference>
<dbReference type="Pfam" id="PF16900">
    <property type="entry name" value="REPA_OB_2"/>
    <property type="match status" value="1"/>
</dbReference>
<evidence type="ECO:0000256" key="6">
    <source>
        <dbReference type="SAM" id="MobiDB-lite"/>
    </source>
</evidence>
<reference evidence="11" key="2">
    <citation type="submission" date="2025-08" db="UniProtKB">
        <authorList>
            <consortium name="RefSeq"/>
        </authorList>
    </citation>
    <scope>IDENTIFICATION</scope>
    <source>
        <tissue evidence="11">Leaf</tissue>
    </source>
</reference>
<accession>A0ABM1RKR9</accession>
<dbReference type="Pfam" id="PF02721">
    <property type="entry name" value="DUF223"/>
    <property type="match status" value="2"/>
</dbReference>
<name>A0ABM1RKR9_CAMSA</name>
<sequence length="487" mass="54680">MAAAYAYLRDVKPYKTSWKVQVRVLHSWKTYSTRFGETFDMVLSDVQVSLNTGVSHHSPVILWPRCNYNVPYIFCYHGTKIHASVKKDLISRFENKVVAGQWKTVENFGLSIATGQFKPTTHRYKMSFITQTIASRMDSFSDDPYLTLSPFVSILSGNLNENNLIDIVGQIVNVGEMETIDVNNRPTKKISFELRDESDDRLPCTLWGTFAEQVSSACEVDAQARVICLVRFAKIKTYNEKRSISNAFNASVVVFNPDYADILEWQNKCNKKVTPINAITNGSVSTAKKPQFWCDGCNHHVTNVLARCTNYMSTLDNSGELKLMLFDSIATEIVGCAANSLIDGPFYEMEDPDNLPDDIKNLVGKTFQFLVSIESENLWNELNIYKVSRVLVNDGVPDDDINDDSNGGDNPPDDSTGYQASLCLTSSQVVSDFTTPSSKRRSADKDSPNDYSSTTKKLCLDHIKVVQIKQEKLTKAEMVNEANKKKS</sequence>
<dbReference type="PANTHER" id="PTHR47165">
    <property type="entry name" value="OS03G0429900 PROTEIN"/>
    <property type="match status" value="1"/>
</dbReference>
<evidence type="ECO:0000313" key="10">
    <source>
        <dbReference type="Proteomes" id="UP000694864"/>
    </source>
</evidence>
<feature type="domain" description="Replication protein A 70 kDa DNA-binding subunit B/D first OB fold" evidence="7">
    <location>
        <begin position="76"/>
        <end position="134"/>
    </location>
</feature>
<dbReference type="Pfam" id="PF08646">
    <property type="entry name" value="Rep_fac-A_C"/>
    <property type="match status" value="1"/>
</dbReference>
<evidence type="ECO:0000256" key="5">
    <source>
        <dbReference type="ARBA" id="ARBA00023125"/>
    </source>
</evidence>
<dbReference type="SUPFAM" id="SSF50249">
    <property type="entry name" value="Nucleic acid-binding proteins"/>
    <property type="match status" value="3"/>
</dbReference>
<organism evidence="10 11">
    <name type="scientific">Camelina sativa</name>
    <name type="common">False flax</name>
    <name type="synonym">Myagrum sativum</name>
    <dbReference type="NCBI Taxonomy" id="90675"/>
    <lineage>
        <taxon>Eukaryota</taxon>
        <taxon>Viridiplantae</taxon>
        <taxon>Streptophyta</taxon>
        <taxon>Embryophyta</taxon>
        <taxon>Tracheophyta</taxon>
        <taxon>Spermatophyta</taxon>
        <taxon>Magnoliopsida</taxon>
        <taxon>eudicotyledons</taxon>
        <taxon>Gunneridae</taxon>
        <taxon>Pentapetalae</taxon>
        <taxon>rosids</taxon>
        <taxon>malvids</taxon>
        <taxon>Brassicales</taxon>
        <taxon>Brassicaceae</taxon>
        <taxon>Camelineae</taxon>
        <taxon>Camelina</taxon>
    </lineage>
</organism>
<proteinExistence type="inferred from homology"/>
<dbReference type="RefSeq" id="XP_019099607.1">
    <property type="nucleotide sequence ID" value="XM_019244062.1"/>
</dbReference>
<comment type="similarity">
    <text evidence="1">Belongs to the replication factor A protein 1 family.</text>
</comment>
<evidence type="ECO:0000259" key="9">
    <source>
        <dbReference type="Pfam" id="PF16900"/>
    </source>
</evidence>
<dbReference type="CDD" id="cd04481">
    <property type="entry name" value="RPA1_DBD_B_like"/>
    <property type="match status" value="1"/>
</dbReference>
<evidence type="ECO:0000259" key="7">
    <source>
        <dbReference type="Pfam" id="PF02721"/>
    </source>
</evidence>
<gene>
    <name evidence="11" type="primary">LOC104783613</name>
</gene>
<evidence type="ECO:0000313" key="11">
    <source>
        <dbReference type="RefSeq" id="XP_019099607.1"/>
    </source>
</evidence>
<dbReference type="InterPro" id="IPR003871">
    <property type="entry name" value="RFA1B/D_OB_1st"/>
</dbReference>
<dbReference type="InterPro" id="IPR013955">
    <property type="entry name" value="Rep_factor-A_C"/>
</dbReference>
<keyword evidence="4" id="KW-0862">Zinc</keyword>
<keyword evidence="3" id="KW-0863">Zinc-finger</keyword>
<feature type="compositionally biased region" description="Polar residues" evidence="6">
    <location>
        <begin position="416"/>
        <end position="437"/>
    </location>
</feature>
<dbReference type="Proteomes" id="UP000694864">
    <property type="component" value="Chromosome 4"/>
</dbReference>
<evidence type="ECO:0000259" key="8">
    <source>
        <dbReference type="Pfam" id="PF08646"/>
    </source>
</evidence>
<feature type="domain" description="Replication factor A C-terminal" evidence="8">
    <location>
        <begin position="267"/>
        <end position="381"/>
    </location>
</feature>
<dbReference type="InterPro" id="IPR047192">
    <property type="entry name" value="Euk_RPA1_DBD_C"/>
</dbReference>
<evidence type="ECO:0000256" key="2">
    <source>
        <dbReference type="ARBA" id="ARBA00022723"/>
    </source>
</evidence>
<evidence type="ECO:0000256" key="3">
    <source>
        <dbReference type="ARBA" id="ARBA00022771"/>
    </source>
</evidence>
<feature type="compositionally biased region" description="Low complexity" evidence="6">
    <location>
        <begin position="404"/>
        <end position="414"/>
    </location>
</feature>
<dbReference type="CDD" id="cd04476">
    <property type="entry name" value="RPA1_DBD_C"/>
    <property type="match status" value="1"/>
</dbReference>